<reference evidence="25" key="2">
    <citation type="journal article" date="2008" name="Bioinformatics">
        <title>Assembly reconciliation.</title>
        <authorList>
            <person name="Zimin A.V."/>
            <person name="Smith D.R."/>
            <person name="Sutton G."/>
            <person name="Yorke J.A."/>
        </authorList>
    </citation>
    <scope>NUCLEOTIDE SEQUENCE</scope>
    <source>
        <strain evidence="25">TSC#14024-0371.13</strain>
    </source>
</reference>
<keyword evidence="13 22" id="KW-0418">Kinase</keyword>
<evidence type="ECO:0000256" key="13">
    <source>
        <dbReference type="ARBA" id="ARBA00022777"/>
    </source>
</evidence>
<keyword evidence="26" id="KW-1185">Reference proteome</keyword>
<dbReference type="SMART" id="SM00090">
    <property type="entry name" value="RIO"/>
    <property type="match status" value="1"/>
</dbReference>
<dbReference type="InterPro" id="IPR018935">
    <property type="entry name" value="RIO_kinase_CS"/>
</dbReference>
<evidence type="ECO:0000256" key="14">
    <source>
        <dbReference type="ARBA" id="ARBA00022840"/>
    </source>
</evidence>
<protein>
    <recommendedName>
        <fullName evidence="21 22">Serine/threonine-protein kinase RIO3</fullName>
        <ecNumber evidence="4 22">2.7.11.1</ecNumber>
    </recommendedName>
</protein>
<dbReference type="FunCoup" id="B3MVJ5">
    <property type="interactions" value="1054"/>
</dbReference>
<feature type="compositionally biased region" description="Polar residues" evidence="23">
    <location>
        <begin position="594"/>
        <end position="603"/>
    </location>
</feature>
<proteinExistence type="inferred from homology"/>
<dbReference type="STRING" id="7217.B3MVJ5"/>
<dbReference type="GO" id="GO:0005737">
    <property type="term" value="C:cytoplasm"/>
    <property type="evidence" value="ECO:0007669"/>
    <property type="project" value="UniProtKB-SubCell"/>
</dbReference>
<evidence type="ECO:0000256" key="19">
    <source>
        <dbReference type="ARBA" id="ARBA00048679"/>
    </source>
</evidence>
<dbReference type="InterPro" id="IPR018934">
    <property type="entry name" value="RIO_dom"/>
</dbReference>
<evidence type="ECO:0000256" key="23">
    <source>
        <dbReference type="SAM" id="MobiDB-lite"/>
    </source>
</evidence>
<dbReference type="InterPro" id="IPR017406">
    <property type="entry name" value="Ser/Thr_kinase_Rio3"/>
</dbReference>
<evidence type="ECO:0000256" key="11">
    <source>
        <dbReference type="ARBA" id="ARBA00022723"/>
    </source>
</evidence>
<dbReference type="OMA" id="SKCPWGA"/>
<comment type="similarity">
    <text evidence="3 22">Belongs to the protein kinase superfamily. RIO-type Ser/Thr kinase family.</text>
</comment>
<gene>
    <name evidence="25" type="primary">Dana\GF23540</name>
    <name evidence="25" type="synonym">dana_GLEANR_833</name>
    <name evidence="25" type="ORF">GF23540</name>
</gene>
<accession>B3MVJ5</accession>
<dbReference type="PANTHER" id="PTHR45723">
    <property type="entry name" value="SERINE/THREONINE-PROTEIN KINASE RIO1"/>
    <property type="match status" value="1"/>
</dbReference>
<dbReference type="GO" id="GO:0046872">
    <property type="term" value="F:metal ion binding"/>
    <property type="evidence" value="ECO:0007669"/>
    <property type="project" value="UniProtKB-UniRule"/>
</dbReference>
<comment type="subunit">
    <text evidence="20">Interacts with CASP10. Interacts with IRF3; RIOK3 probably mediates the interaction of TBK1 with IRF3. Associated with 40S pre-ribosomal particles.</text>
</comment>
<comment type="cofactor">
    <cofactor evidence="1 22">
        <name>Mg(2+)</name>
        <dbReference type="ChEBI" id="CHEBI:18420"/>
    </cofactor>
</comment>
<comment type="catalytic activity">
    <reaction evidence="19 22">
        <text>L-seryl-[protein] + ATP = O-phospho-L-seryl-[protein] + ADP + H(+)</text>
        <dbReference type="Rhea" id="RHEA:17989"/>
        <dbReference type="Rhea" id="RHEA-COMP:9863"/>
        <dbReference type="Rhea" id="RHEA-COMP:11604"/>
        <dbReference type="ChEBI" id="CHEBI:15378"/>
        <dbReference type="ChEBI" id="CHEBI:29999"/>
        <dbReference type="ChEBI" id="CHEBI:30616"/>
        <dbReference type="ChEBI" id="CHEBI:83421"/>
        <dbReference type="ChEBI" id="CHEBI:456216"/>
        <dbReference type="EC" id="2.7.11.1"/>
    </reaction>
</comment>
<comment type="subcellular location">
    <subcellularLocation>
        <location evidence="2">Cytoplasm</location>
    </subcellularLocation>
</comment>
<evidence type="ECO:0000256" key="4">
    <source>
        <dbReference type="ARBA" id="ARBA00012513"/>
    </source>
</evidence>
<organism evidence="25 26">
    <name type="scientific">Drosophila ananassae</name>
    <name type="common">Fruit fly</name>
    <dbReference type="NCBI Taxonomy" id="7217"/>
    <lineage>
        <taxon>Eukaryota</taxon>
        <taxon>Metazoa</taxon>
        <taxon>Ecdysozoa</taxon>
        <taxon>Arthropoda</taxon>
        <taxon>Hexapoda</taxon>
        <taxon>Insecta</taxon>
        <taxon>Pterygota</taxon>
        <taxon>Neoptera</taxon>
        <taxon>Endopterygota</taxon>
        <taxon>Diptera</taxon>
        <taxon>Brachycera</taxon>
        <taxon>Muscomorpha</taxon>
        <taxon>Ephydroidea</taxon>
        <taxon>Drosophilidae</taxon>
        <taxon>Drosophila</taxon>
        <taxon>Sophophora</taxon>
    </lineage>
</organism>
<name>B3MVJ5_DROAN</name>
<evidence type="ECO:0000256" key="17">
    <source>
        <dbReference type="ARBA" id="ARBA00023118"/>
    </source>
</evidence>
<evidence type="ECO:0000256" key="15">
    <source>
        <dbReference type="ARBA" id="ARBA00022842"/>
    </source>
</evidence>
<feature type="compositionally biased region" description="Basic and acidic residues" evidence="23">
    <location>
        <begin position="28"/>
        <end position="48"/>
    </location>
</feature>
<reference evidence="25 26" key="1">
    <citation type="journal article" date="2007" name="Nature">
        <title>Evolution of genes and genomes on the Drosophila phylogeny.</title>
        <authorList>
            <consortium name="Drosophila 12 Genomes Consortium"/>
            <person name="Clark A.G."/>
            <person name="Eisen M.B."/>
            <person name="Smith D.R."/>
            <person name="Bergman C.M."/>
            <person name="Oliver B."/>
            <person name="Markow T.A."/>
            <person name="Kaufman T.C."/>
            <person name="Kellis M."/>
            <person name="Gelbart W."/>
            <person name="Iyer V.N."/>
            <person name="Pollard D.A."/>
            <person name="Sackton T.B."/>
            <person name="Larracuente A.M."/>
            <person name="Singh N.D."/>
            <person name="Abad J.P."/>
            <person name="Abt D.N."/>
            <person name="Adryan B."/>
            <person name="Aguade M."/>
            <person name="Akashi H."/>
            <person name="Anderson W.W."/>
            <person name="Aquadro C.F."/>
            <person name="Ardell D.H."/>
            <person name="Arguello R."/>
            <person name="Artieri C.G."/>
            <person name="Barbash D.A."/>
            <person name="Barker D."/>
            <person name="Barsanti P."/>
            <person name="Batterham P."/>
            <person name="Batzoglou S."/>
            <person name="Begun D."/>
            <person name="Bhutkar A."/>
            <person name="Blanco E."/>
            <person name="Bosak S.A."/>
            <person name="Bradley R.K."/>
            <person name="Brand A.D."/>
            <person name="Brent M.R."/>
            <person name="Brooks A.N."/>
            <person name="Brown R.H."/>
            <person name="Butlin R.K."/>
            <person name="Caggese C."/>
            <person name="Calvi B.R."/>
            <person name="Bernardo de Carvalho A."/>
            <person name="Caspi A."/>
            <person name="Castrezana S."/>
            <person name="Celniker S.E."/>
            <person name="Chang J.L."/>
            <person name="Chapple C."/>
            <person name="Chatterji S."/>
            <person name="Chinwalla A."/>
            <person name="Civetta A."/>
            <person name="Clifton S.W."/>
            <person name="Comeron J.M."/>
            <person name="Costello J.C."/>
            <person name="Coyne J.A."/>
            <person name="Daub J."/>
            <person name="David R.G."/>
            <person name="Delcher A.L."/>
            <person name="Delehaunty K."/>
            <person name="Do C.B."/>
            <person name="Ebling H."/>
            <person name="Edwards K."/>
            <person name="Eickbush T."/>
            <person name="Evans J.D."/>
            <person name="Filipski A."/>
            <person name="Findeiss S."/>
            <person name="Freyhult E."/>
            <person name="Fulton L."/>
            <person name="Fulton R."/>
            <person name="Garcia A.C."/>
            <person name="Gardiner A."/>
            <person name="Garfield D.A."/>
            <person name="Garvin B.E."/>
            <person name="Gibson G."/>
            <person name="Gilbert D."/>
            <person name="Gnerre S."/>
            <person name="Godfrey J."/>
            <person name="Good R."/>
            <person name="Gotea V."/>
            <person name="Gravely B."/>
            <person name="Greenberg A.J."/>
            <person name="Griffiths-Jones S."/>
            <person name="Gross S."/>
            <person name="Guigo R."/>
            <person name="Gustafson E.A."/>
            <person name="Haerty W."/>
            <person name="Hahn M.W."/>
            <person name="Halligan D.L."/>
            <person name="Halpern A.L."/>
            <person name="Halter G.M."/>
            <person name="Han M.V."/>
            <person name="Heger A."/>
            <person name="Hillier L."/>
            <person name="Hinrichs A.S."/>
            <person name="Holmes I."/>
            <person name="Hoskins R.A."/>
            <person name="Hubisz M.J."/>
            <person name="Hultmark D."/>
            <person name="Huntley M.A."/>
            <person name="Jaffe D.B."/>
            <person name="Jagadeeshan S."/>
            <person name="Jeck W.R."/>
            <person name="Johnson J."/>
            <person name="Jones C.D."/>
            <person name="Jordan W.C."/>
            <person name="Karpen G.H."/>
            <person name="Kataoka E."/>
            <person name="Keightley P.D."/>
            <person name="Kheradpour P."/>
            <person name="Kirkness E.F."/>
            <person name="Koerich L.B."/>
            <person name="Kristiansen K."/>
            <person name="Kudrna D."/>
            <person name="Kulathinal R.J."/>
            <person name="Kumar S."/>
            <person name="Kwok R."/>
            <person name="Lander E."/>
            <person name="Langley C.H."/>
            <person name="Lapoint R."/>
            <person name="Lazzaro B.P."/>
            <person name="Lee S.J."/>
            <person name="Levesque L."/>
            <person name="Li R."/>
            <person name="Lin C.F."/>
            <person name="Lin M.F."/>
            <person name="Lindblad-Toh K."/>
            <person name="Llopart A."/>
            <person name="Long M."/>
            <person name="Low L."/>
            <person name="Lozovsky E."/>
            <person name="Lu J."/>
            <person name="Luo M."/>
            <person name="Machado C.A."/>
            <person name="Makalowski W."/>
            <person name="Marzo M."/>
            <person name="Matsuda M."/>
            <person name="Matzkin L."/>
            <person name="McAllister B."/>
            <person name="McBride C.S."/>
            <person name="McKernan B."/>
            <person name="McKernan K."/>
            <person name="Mendez-Lago M."/>
            <person name="Minx P."/>
            <person name="Mollenhauer M.U."/>
            <person name="Montooth K."/>
            <person name="Mount S.M."/>
            <person name="Mu X."/>
            <person name="Myers E."/>
            <person name="Negre B."/>
            <person name="Newfeld S."/>
            <person name="Nielsen R."/>
            <person name="Noor M.A."/>
            <person name="O'Grady P."/>
            <person name="Pachter L."/>
            <person name="Papaceit M."/>
            <person name="Parisi M.J."/>
            <person name="Parisi M."/>
            <person name="Parts L."/>
            <person name="Pedersen J.S."/>
            <person name="Pesole G."/>
            <person name="Phillippy A.M."/>
            <person name="Ponting C.P."/>
            <person name="Pop M."/>
            <person name="Porcelli D."/>
            <person name="Powell J.R."/>
            <person name="Prohaska S."/>
            <person name="Pruitt K."/>
            <person name="Puig M."/>
            <person name="Quesneville H."/>
            <person name="Ram K.R."/>
            <person name="Rand D."/>
            <person name="Rasmussen M.D."/>
            <person name="Reed L.K."/>
            <person name="Reenan R."/>
            <person name="Reily A."/>
            <person name="Remington K.A."/>
            <person name="Rieger T.T."/>
            <person name="Ritchie M.G."/>
            <person name="Robin C."/>
            <person name="Rogers Y.H."/>
            <person name="Rohde C."/>
            <person name="Rozas J."/>
            <person name="Rubenfield M.J."/>
            <person name="Ruiz A."/>
            <person name="Russo S."/>
            <person name="Salzberg S.L."/>
            <person name="Sanchez-Gracia A."/>
            <person name="Saranga D.J."/>
            <person name="Sato H."/>
            <person name="Schaeffer S.W."/>
            <person name="Schatz M.C."/>
            <person name="Schlenke T."/>
            <person name="Schwartz R."/>
            <person name="Segarra C."/>
            <person name="Singh R.S."/>
            <person name="Sirot L."/>
            <person name="Sirota M."/>
            <person name="Sisneros N.B."/>
            <person name="Smith C.D."/>
            <person name="Smith T.F."/>
            <person name="Spieth J."/>
            <person name="Stage D.E."/>
            <person name="Stark A."/>
            <person name="Stephan W."/>
            <person name="Strausberg R.L."/>
            <person name="Strempel S."/>
            <person name="Sturgill D."/>
            <person name="Sutton G."/>
            <person name="Sutton G.G."/>
            <person name="Tao W."/>
            <person name="Teichmann S."/>
            <person name="Tobari Y.N."/>
            <person name="Tomimura Y."/>
            <person name="Tsolas J.M."/>
            <person name="Valente V.L."/>
            <person name="Venter E."/>
            <person name="Venter J.C."/>
            <person name="Vicario S."/>
            <person name="Vieira F.G."/>
            <person name="Vilella A.J."/>
            <person name="Villasante A."/>
            <person name="Walenz B."/>
            <person name="Wang J."/>
            <person name="Wasserman M."/>
            <person name="Watts T."/>
            <person name="Wilson D."/>
            <person name="Wilson R.K."/>
            <person name="Wing R.A."/>
            <person name="Wolfner M.F."/>
            <person name="Wong A."/>
            <person name="Wong G.K."/>
            <person name="Wu C.I."/>
            <person name="Wu G."/>
            <person name="Yamamoto D."/>
            <person name="Yang H.P."/>
            <person name="Yang S.P."/>
            <person name="Yorke J.A."/>
            <person name="Yoshida K."/>
            <person name="Zdobnov E."/>
            <person name="Zhang P."/>
            <person name="Zhang Y."/>
            <person name="Zimin A.V."/>
            <person name="Baldwin J."/>
            <person name="Abdouelleil A."/>
            <person name="Abdulkadir J."/>
            <person name="Abebe A."/>
            <person name="Abera B."/>
            <person name="Abreu J."/>
            <person name="Acer S.C."/>
            <person name="Aftuck L."/>
            <person name="Alexander A."/>
            <person name="An P."/>
            <person name="Anderson E."/>
            <person name="Anderson S."/>
            <person name="Arachi H."/>
            <person name="Azer M."/>
            <person name="Bachantsang P."/>
            <person name="Barry A."/>
            <person name="Bayul T."/>
            <person name="Berlin A."/>
            <person name="Bessette D."/>
            <person name="Bloom T."/>
            <person name="Blye J."/>
            <person name="Boguslavskiy L."/>
            <person name="Bonnet C."/>
            <person name="Boukhgalter B."/>
            <person name="Bourzgui I."/>
            <person name="Brown A."/>
            <person name="Cahill P."/>
            <person name="Channer S."/>
            <person name="Cheshatsang Y."/>
            <person name="Chuda L."/>
            <person name="Citroen M."/>
            <person name="Collymore A."/>
            <person name="Cooke P."/>
            <person name="Costello M."/>
            <person name="D'Aco K."/>
            <person name="Daza R."/>
            <person name="De Haan G."/>
            <person name="DeGray S."/>
            <person name="DeMaso C."/>
            <person name="Dhargay N."/>
            <person name="Dooley K."/>
            <person name="Dooley E."/>
            <person name="Doricent M."/>
            <person name="Dorje P."/>
            <person name="Dorjee K."/>
            <person name="Dupes A."/>
            <person name="Elong R."/>
            <person name="Falk J."/>
            <person name="Farina A."/>
            <person name="Faro S."/>
            <person name="Ferguson D."/>
            <person name="Fisher S."/>
            <person name="Foley C.D."/>
            <person name="Franke A."/>
            <person name="Friedrich D."/>
            <person name="Gadbois L."/>
            <person name="Gearin G."/>
            <person name="Gearin C.R."/>
            <person name="Giannoukos G."/>
            <person name="Goode T."/>
            <person name="Graham J."/>
            <person name="Grandbois E."/>
            <person name="Grewal S."/>
            <person name="Gyaltsen K."/>
            <person name="Hafez N."/>
            <person name="Hagos B."/>
            <person name="Hall J."/>
            <person name="Henson C."/>
            <person name="Hollinger A."/>
            <person name="Honan T."/>
            <person name="Huard M.D."/>
            <person name="Hughes L."/>
            <person name="Hurhula B."/>
            <person name="Husby M.E."/>
            <person name="Kamat A."/>
            <person name="Kanga B."/>
            <person name="Kashin S."/>
            <person name="Khazanovich D."/>
            <person name="Kisner P."/>
            <person name="Lance K."/>
            <person name="Lara M."/>
            <person name="Lee W."/>
            <person name="Lennon N."/>
            <person name="Letendre F."/>
            <person name="LeVine R."/>
            <person name="Lipovsky A."/>
            <person name="Liu X."/>
            <person name="Liu J."/>
            <person name="Liu S."/>
            <person name="Lokyitsang T."/>
            <person name="Lokyitsang Y."/>
            <person name="Lubonja R."/>
            <person name="Lui A."/>
            <person name="MacDonald P."/>
            <person name="Magnisalis V."/>
            <person name="Maru K."/>
            <person name="Matthews C."/>
            <person name="McCusker W."/>
            <person name="McDonough S."/>
            <person name="Mehta T."/>
            <person name="Meldrim J."/>
            <person name="Meneus L."/>
            <person name="Mihai O."/>
            <person name="Mihalev A."/>
            <person name="Mihova T."/>
            <person name="Mittelman R."/>
            <person name="Mlenga V."/>
            <person name="Montmayeur A."/>
            <person name="Mulrain L."/>
            <person name="Navidi A."/>
            <person name="Naylor J."/>
            <person name="Negash T."/>
            <person name="Nguyen T."/>
            <person name="Nguyen N."/>
            <person name="Nicol R."/>
            <person name="Norbu C."/>
            <person name="Norbu N."/>
            <person name="Novod N."/>
            <person name="O'Neill B."/>
            <person name="Osman S."/>
            <person name="Markiewicz E."/>
            <person name="Oyono O.L."/>
            <person name="Patti C."/>
            <person name="Phunkhang P."/>
            <person name="Pierre F."/>
            <person name="Priest M."/>
            <person name="Raghuraman S."/>
            <person name="Rege F."/>
            <person name="Reyes R."/>
            <person name="Rise C."/>
            <person name="Rogov P."/>
            <person name="Ross K."/>
            <person name="Ryan E."/>
            <person name="Settipalli S."/>
            <person name="Shea T."/>
            <person name="Sherpa N."/>
            <person name="Shi L."/>
            <person name="Shih D."/>
            <person name="Sparrow T."/>
            <person name="Spaulding J."/>
            <person name="Stalker J."/>
            <person name="Stange-Thomann N."/>
            <person name="Stavropoulos S."/>
            <person name="Stone C."/>
            <person name="Strader C."/>
            <person name="Tesfaye S."/>
            <person name="Thomson T."/>
            <person name="Thoulutsang Y."/>
            <person name="Thoulutsang D."/>
            <person name="Topham K."/>
            <person name="Topping I."/>
            <person name="Tsamla T."/>
            <person name="Vassiliev H."/>
            <person name="Vo A."/>
            <person name="Wangchuk T."/>
            <person name="Wangdi T."/>
            <person name="Weiand M."/>
            <person name="Wilkinson J."/>
            <person name="Wilson A."/>
            <person name="Yadav S."/>
            <person name="Young G."/>
            <person name="Yu Q."/>
            <person name="Zembek L."/>
            <person name="Zhong D."/>
            <person name="Zimmer A."/>
            <person name="Zwirko Z."/>
            <person name="Jaffe D.B."/>
            <person name="Alvarez P."/>
            <person name="Brockman W."/>
            <person name="Butler J."/>
            <person name="Chin C."/>
            <person name="Gnerre S."/>
            <person name="Grabherr M."/>
            <person name="Kleber M."/>
            <person name="Mauceli E."/>
            <person name="MacCallum I."/>
        </authorList>
    </citation>
    <scope>NUCLEOTIDE SEQUENCE [LARGE SCALE GENOMIC DNA]</scope>
    <source>
        <strain evidence="25">TSC#14024-0371.13</strain>
        <strain evidence="26">Tucson 14024-0371.13</strain>
    </source>
</reference>
<dbReference type="FunFam" id="1.10.510.10:FF:000254">
    <property type="entry name" value="Serine/threonine-protein kinase RIO3"/>
    <property type="match status" value="1"/>
</dbReference>
<dbReference type="GO" id="GO:0042254">
    <property type="term" value="P:ribosome biogenesis"/>
    <property type="evidence" value="ECO:0007669"/>
    <property type="project" value="UniProtKB-KW"/>
</dbReference>
<evidence type="ECO:0000256" key="16">
    <source>
        <dbReference type="ARBA" id="ARBA00022859"/>
    </source>
</evidence>
<dbReference type="EMBL" id="CH902624">
    <property type="protein sequence ID" value="EDV33260.1"/>
    <property type="molecule type" value="Genomic_DNA"/>
</dbReference>
<feature type="region of interest" description="Disordered" evidence="23">
    <location>
        <begin position="28"/>
        <end position="85"/>
    </location>
</feature>
<evidence type="ECO:0000256" key="10">
    <source>
        <dbReference type="ARBA" id="ARBA00022679"/>
    </source>
</evidence>
<dbReference type="GO" id="GO:0004674">
    <property type="term" value="F:protein serine/threonine kinase activity"/>
    <property type="evidence" value="ECO:0007669"/>
    <property type="project" value="UniProtKB-UniRule"/>
</dbReference>
<keyword evidence="14" id="KW-0067">ATP-binding</keyword>
<dbReference type="HOGENOM" id="CLU_018693_5_0_1"/>
<sequence length="612" mass="70335">MSSPWVKSSEPVQAVSLADIMSEQYAHQLHDKEVQRHKEKEDKRKTELDVTSIWQGESSSPGTASYSNVAGTSTQTSNPKDEEEWEDYSALLAGVEIPPEEIQTPEDSDAVIAQMLQSQFDHEYNEELRRIEKQQNKQSKVTVTLNKYLRDGDAEFLHDTAEDDYEEDELEQLRRDWDRFETNERELDAIPRCGFKVNKDGEMITKHDPQLCAVRNAQRVMSFPPEFPTGDGAGFDMKLSNKVFNQLRAYSRRGRSDKHEKVATAEMGLDANTRLLLYKLINNQILEQINGIISTGKEAVILHANSDSNYTGTNEHGHQSGVLMQAHLLPKECAIKIFKTTLNEFKQRDRYIKDDYRFKDRFSKQNHRVIINMWAEKEMHNLMRMQAIGMNVPDVVVLKKHVLVMRFIGDNHNAAPKLKDARLSAAELSCAYEEIVEAMHKLYNEAKLVHADLSEYNILWYEGKCWFIDVAQSVEPKHPSALEFLMRDCGNIINFFERCGLPNIYTKEQLFEFITGLNAEIHNAAQLEQIHTRSASIMQATAPNKEECPDALKPLEYPFELAWEKSQRDREAQKALRKNEDSNDNEEHEDQDQTSDGNDNDATNSEEKTAKN</sequence>
<feature type="compositionally biased region" description="Acidic residues" evidence="23">
    <location>
        <begin position="582"/>
        <end position="593"/>
    </location>
</feature>
<dbReference type="eggNOG" id="KOG2269">
    <property type="taxonomic scope" value="Eukaryota"/>
</dbReference>
<keyword evidence="10 22" id="KW-0808">Transferase</keyword>
<evidence type="ECO:0000256" key="21">
    <source>
        <dbReference type="ARBA" id="ARBA00068351"/>
    </source>
</evidence>
<evidence type="ECO:0000256" key="6">
    <source>
        <dbReference type="ARBA" id="ARBA00022517"/>
    </source>
</evidence>
<evidence type="ECO:0000256" key="2">
    <source>
        <dbReference type="ARBA" id="ARBA00004496"/>
    </source>
</evidence>
<evidence type="ECO:0000256" key="20">
    <source>
        <dbReference type="ARBA" id="ARBA00064322"/>
    </source>
</evidence>
<dbReference type="GO" id="GO:0005524">
    <property type="term" value="F:ATP binding"/>
    <property type="evidence" value="ECO:0007669"/>
    <property type="project" value="UniProtKB-UniRule"/>
</dbReference>
<keyword evidence="5" id="KW-0963">Cytoplasm</keyword>
<evidence type="ECO:0000313" key="25">
    <source>
        <dbReference type="EMBL" id="EDV33260.1"/>
    </source>
</evidence>
<dbReference type="AlphaFoldDB" id="B3MVJ5"/>
<keyword evidence="9" id="KW-0399">Innate immunity</keyword>
<dbReference type="CDD" id="cd05146">
    <property type="entry name" value="RIO3_euk"/>
    <property type="match status" value="1"/>
</dbReference>
<reference evidence="25" key="3">
    <citation type="submission" date="2015-10" db="EMBL/GenBank/DDBJ databases">
        <authorList>
            <consortium name="FlyBase"/>
        </authorList>
    </citation>
    <scope>NUCLEOTIDE SEQUENCE</scope>
    <source>
        <strain evidence="25">TSC#14024-0371.13</strain>
    </source>
</reference>
<keyword evidence="17" id="KW-0051">Antiviral defense</keyword>
<comment type="catalytic activity">
    <reaction evidence="18 22">
        <text>L-threonyl-[protein] + ATP = O-phospho-L-threonyl-[protein] + ADP + H(+)</text>
        <dbReference type="Rhea" id="RHEA:46608"/>
        <dbReference type="Rhea" id="RHEA-COMP:11060"/>
        <dbReference type="Rhea" id="RHEA-COMP:11605"/>
        <dbReference type="ChEBI" id="CHEBI:15378"/>
        <dbReference type="ChEBI" id="CHEBI:30013"/>
        <dbReference type="ChEBI" id="CHEBI:30616"/>
        <dbReference type="ChEBI" id="CHEBI:61977"/>
        <dbReference type="ChEBI" id="CHEBI:456216"/>
        <dbReference type="EC" id="2.7.11.1"/>
    </reaction>
</comment>
<dbReference type="GeneID" id="6506181"/>
<dbReference type="KEGG" id="dan:6506181"/>
<dbReference type="InterPro" id="IPR000687">
    <property type="entry name" value="RIO_kinase"/>
</dbReference>
<keyword evidence="6" id="KW-0690">Ribosome biogenesis</keyword>
<dbReference type="PIRSF" id="PIRSF038146">
    <property type="entry name" value="Ser/Thr_PK_RIO3"/>
    <property type="match status" value="1"/>
</dbReference>
<dbReference type="Gene3D" id="3.30.200.20">
    <property type="entry name" value="Phosphorylase Kinase, domain 1"/>
    <property type="match status" value="1"/>
</dbReference>
<evidence type="ECO:0000256" key="18">
    <source>
        <dbReference type="ARBA" id="ARBA00047899"/>
    </source>
</evidence>
<evidence type="ECO:0000256" key="3">
    <source>
        <dbReference type="ARBA" id="ARBA00009196"/>
    </source>
</evidence>
<feature type="domain" description="RIO kinase" evidence="24">
    <location>
        <begin position="258"/>
        <end position="516"/>
    </location>
</feature>
<dbReference type="Proteomes" id="UP000007801">
    <property type="component" value="Unassembled WGS sequence"/>
</dbReference>
<dbReference type="FunFam" id="3.30.200.20:FF:000200">
    <property type="entry name" value="Serine/threonine-protein kinase RIO3"/>
    <property type="match status" value="1"/>
</dbReference>
<keyword evidence="11 22" id="KW-0479">Metal-binding</keyword>
<evidence type="ECO:0000313" key="26">
    <source>
        <dbReference type="Proteomes" id="UP000007801"/>
    </source>
</evidence>
<keyword evidence="15 22" id="KW-0460">Magnesium</keyword>
<dbReference type="PROSITE" id="PS01245">
    <property type="entry name" value="RIO1"/>
    <property type="match status" value="1"/>
</dbReference>
<dbReference type="GO" id="GO:0051607">
    <property type="term" value="P:defense response to virus"/>
    <property type="evidence" value="ECO:0007669"/>
    <property type="project" value="UniProtKB-KW"/>
</dbReference>
<feature type="compositionally biased region" description="Polar residues" evidence="23">
    <location>
        <begin position="52"/>
        <end position="78"/>
    </location>
</feature>
<dbReference type="InterPro" id="IPR051272">
    <property type="entry name" value="RIO-type_Ser/Thr_kinase"/>
</dbReference>
<evidence type="ECO:0000256" key="12">
    <source>
        <dbReference type="ARBA" id="ARBA00022741"/>
    </source>
</evidence>
<evidence type="ECO:0000256" key="1">
    <source>
        <dbReference type="ARBA" id="ARBA00001946"/>
    </source>
</evidence>
<keyword evidence="12 22" id="KW-0547">Nucleotide-binding</keyword>
<dbReference type="Pfam" id="PF01163">
    <property type="entry name" value="RIO1"/>
    <property type="match status" value="1"/>
</dbReference>
<keyword evidence="8" id="KW-0597">Phosphoprotein</keyword>
<dbReference type="EMBL" id="CH902624">
    <property type="protein sequence ID" value="KPU74376.1"/>
    <property type="molecule type" value="Genomic_DNA"/>
</dbReference>
<evidence type="ECO:0000259" key="24">
    <source>
        <dbReference type="SMART" id="SM00090"/>
    </source>
</evidence>
<evidence type="ECO:0000256" key="8">
    <source>
        <dbReference type="ARBA" id="ARBA00022553"/>
    </source>
</evidence>
<keyword evidence="7 22" id="KW-0723">Serine/threonine-protein kinase</keyword>
<dbReference type="OrthoDB" id="205248at2759"/>
<dbReference type="GO" id="GO:0045087">
    <property type="term" value="P:innate immune response"/>
    <property type="evidence" value="ECO:0007669"/>
    <property type="project" value="UniProtKB-KW"/>
</dbReference>
<evidence type="ECO:0000256" key="9">
    <source>
        <dbReference type="ARBA" id="ARBA00022588"/>
    </source>
</evidence>
<dbReference type="InterPro" id="IPR011009">
    <property type="entry name" value="Kinase-like_dom_sf"/>
</dbReference>
<feature type="compositionally biased region" description="Basic and acidic residues" evidence="23">
    <location>
        <begin position="564"/>
        <end position="581"/>
    </location>
</feature>
<evidence type="ECO:0000256" key="22">
    <source>
        <dbReference type="PIRNR" id="PIRNR038146"/>
    </source>
</evidence>
<dbReference type="SMR" id="B3MVJ5"/>
<dbReference type="SUPFAM" id="SSF56112">
    <property type="entry name" value="Protein kinase-like (PK-like)"/>
    <property type="match status" value="1"/>
</dbReference>
<feature type="region of interest" description="Disordered" evidence="23">
    <location>
        <begin position="564"/>
        <end position="612"/>
    </location>
</feature>
<dbReference type="EC" id="2.7.11.1" evidence="4 22"/>
<dbReference type="Gene3D" id="1.10.510.10">
    <property type="entry name" value="Transferase(Phosphotransferase) domain 1"/>
    <property type="match status" value="1"/>
</dbReference>
<evidence type="ECO:0000256" key="5">
    <source>
        <dbReference type="ARBA" id="ARBA00022490"/>
    </source>
</evidence>
<evidence type="ECO:0000256" key="7">
    <source>
        <dbReference type="ARBA" id="ARBA00022527"/>
    </source>
</evidence>
<keyword evidence="16" id="KW-0391">Immunity</keyword>